<dbReference type="EMBL" id="JACGCI010000060">
    <property type="protein sequence ID" value="KAF6749893.1"/>
    <property type="molecule type" value="Genomic_DNA"/>
</dbReference>
<dbReference type="InterPro" id="IPR032675">
    <property type="entry name" value="LRR_dom_sf"/>
</dbReference>
<dbReference type="Proteomes" id="UP000521943">
    <property type="component" value="Unassembled WGS sequence"/>
</dbReference>
<gene>
    <name evidence="1" type="ORF">DFP72DRAFT_969926</name>
</gene>
<dbReference type="AlphaFoldDB" id="A0A8H6HMR5"/>
<comment type="caution">
    <text evidence="1">The sequence shown here is derived from an EMBL/GenBank/DDBJ whole genome shotgun (WGS) entry which is preliminary data.</text>
</comment>
<evidence type="ECO:0000313" key="2">
    <source>
        <dbReference type="Proteomes" id="UP000521943"/>
    </source>
</evidence>
<dbReference type="Gene3D" id="1.20.1280.50">
    <property type="match status" value="1"/>
</dbReference>
<dbReference type="SUPFAM" id="SSF81383">
    <property type="entry name" value="F-box domain"/>
    <property type="match status" value="1"/>
</dbReference>
<dbReference type="Gene3D" id="3.80.10.10">
    <property type="entry name" value="Ribonuclease Inhibitor"/>
    <property type="match status" value="1"/>
</dbReference>
<dbReference type="InterPro" id="IPR036047">
    <property type="entry name" value="F-box-like_dom_sf"/>
</dbReference>
<sequence>MSLRVGWNDYSPVDEHQDVVMQDAPSWNPTSVVLKAGRGLSGWLFGSSPPVSPTFAPKSYLRYGHPILSDPILGSTPTFLRHEVPSTLINNLPQELLEKIFWEYVHGTTRGGGRSSIPLQGSYRRILSRRGAVTTPISLSHVCSSWRRVVTSYPYLWARLCVSRAESQDIPLLEYWLARSTTCPLDMTVVQRYKGEEEVDPVTIDIISTLARHSSRWRKLSLQLQPNMETPFLSISPGFTLPLLEEFDLNLTTWSAEGSRYISEIMTNGPRIRSGAWNMALQHPGSSYNSLSTIRIGTISLADLIPSLPDMRHLQSLTIDNLDTSYGPSPVILAAAHSPIILPHLMTLALGRYPDASKLFDAVTVPSLTKLSLGLGFGMEIPVETGMSAFSSLVGRSDCCLRSLAWIDSYRSEDGMVRTFSHLSRGVLGSLVHLRVDRPTSDLTLRTLTLNGELPVFPSLRSIELLVCEGSADMLAAMVSSRPALMELHATINNLDLLVDPALFNDYRAIATSRPGLVIDF</sequence>
<reference evidence="1 2" key="1">
    <citation type="submission" date="2020-07" db="EMBL/GenBank/DDBJ databases">
        <title>Comparative genomics of pyrophilous fungi reveals a link between fire events and developmental genes.</title>
        <authorList>
            <consortium name="DOE Joint Genome Institute"/>
            <person name="Steindorff A.S."/>
            <person name="Carver A."/>
            <person name="Calhoun S."/>
            <person name="Stillman K."/>
            <person name="Liu H."/>
            <person name="Lipzen A."/>
            <person name="Pangilinan J."/>
            <person name="Labutti K."/>
            <person name="Bruns T.D."/>
            <person name="Grigoriev I.V."/>
        </authorList>
    </citation>
    <scope>NUCLEOTIDE SEQUENCE [LARGE SCALE GENOMIC DNA]</scope>
    <source>
        <strain evidence="1 2">CBS 144469</strain>
    </source>
</reference>
<dbReference type="SUPFAM" id="SSF52047">
    <property type="entry name" value="RNI-like"/>
    <property type="match status" value="1"/>
</dbReference>
<keyword evidence="2" id="KW-1185">Reference proteome</keyword>
<protein>
    <recommendedName>
        <fullName evidence="3">F-box domain-containing protein</fullName>
    </recommendedName>
</protein>
<evidence type="ECO:0000313" key="1">
    <source>
        <dbReference type="EMBL" id="KAF6749893.1"/>
    </source>
</evidence>
<name>A0A8H6HMR5_9AGAR</name>
<proteinExistence type="predicted"/>
<dbReference type="OrthoDB" id="2975066at2759"/>
<accession>A0A8H6HMR5</accession>
<evidence type="ECO:0008006" key="3">
    <source>
        <dbReference type="Google" id="ProtNLM"/>
    </source>
</evidence>
<organism evidence="1 2">
    <name type="scientific">Ephemerocybe angulata</name>
    <dbReference type="NCBI Taxonomy" id="980116"/>
    <lineage>
        <taxon>Eukaryota</taxon>
        <taxon>Fungi</taxon>
        <taxon>Dikarya</taxon>
        <taxon>Basidiomycota</taxon>
        <taxon>Agaricomycotina</taxon>
        <taxon>Agaricomycetes</taxon>
        <taxon>Agaricomycetidae</taxon>
        <taxon>Agaricales</taxon>
        <taxon>Agaricineae</taxon>
        <taxon>Psathyrellaceae</taxon>
        <taxon>Ephemerocybe</taxon>
    </lineage>
</organism>